<dbReference type="GeneID" id="9801289"/>
<evidence type="ECO:0000259" key="2">
    <source>
        <dbReference type="PROSITE" id="PS50108"/>
    </source>
</evidence>
<reference evidence="3 4" key="1">
    <citation type="submission" date="2019-12" db="EMBL/GenBank/DDBJ databases">
        <title>Chromosome-level assembly of the Caenorhabditis remanei genome.</title>
        <authorList>
            <person name="Teterina A.A."/>
            <person name="Willis J.H."/>
            <person name="Phillips P.C."/>
        </authorList>
    </citation>
    <scope>NUCLEOTIDE SEQUENCE [LARGE SCALE GENOMIC DNA]</scope>
    <source>
        <strain evidence="3 4">PX506</strain>
        <tissue evidence="3">Whole organism</tissue>
    </source>
</reference>
<accession>A0A6A5H374</accession>
<dbReference type="KEGG" id="crq:GCK72_010562"/>
<organism evidence="3 4">
    <name type="scientific">Caenorhabditis remanei</name>
    <name type="common">Caenorhabditis vulgaris</name>
    <dbReference type="NCBI Taxonomy" id="31234"/>
    <lineage>
        <taxon>Eukaryota</taxon>
        <taxon>Metazoa</taxon>
        <taxon>Ecdysozoa</taxon>
        <taxon>Nematoda</taxon>
        <taxon>Chromadorea</taxon>
        <taxon>Rhabditida</taxon>
        <taxon>Rhabditina</taxon>
        <taxon>Rhabditomorpha</taxon>
        <taxon>Rhabditoidea</taxon>
        <taxon>Rhabditidae</taxon>
        <taxon>Peloderinae</taxon>
        <taxon>Caenorhabditis</taxon>
    </lineage>
</organism>
<dbReference type="InterPro" id="IPR039056">
    <property type="entry name" value="SPEC"/>
</dbReference>
<evidence type="ECO:0000256" key="1">
    <source>
        <dbReference type="SAM" id="MobiDB-lite"/>
    </source>
</evidence>
<feature type="domain" description="CRIB" evidence="2">
    <location>
        <begin position="22"/>
        <end position="35"/>
    </location>
</feature>
<evidence type="ECO:0000313" key="4">
    <source>
        <dbReference type="Proteomes" id="UP000483820"/>
    </source>
</evidence>
<dbReference type="RefSeq" id="XP_003110844.2">
    <property type="nucleotide sequence ID" value="XM_003110796.2"/>
</dbReference>
<dbReference type="EMBL" id="WUAV01000003">
    <property type="protein sequence ID" value="KAF1762300.1"/>
    <property type="molecule type" value="Genomic_DNA"/>
</dbReference>
<comment type="caution">
    <text evidence="3">The sequence shown here is derived from an EMBL/GenBank/DDBJ whole genome shotgun (WGS) entry which is preliminary data.</text>
</comment>
<evidence type="ECO:0000313" key="3">
    <source>
        <dbReference type="EMBL" id="KAF1762300.1"/>
    </source>
</evidence>
<dbReference type="Proteomes" id="UP000483820">
    <property type="component" value="Chromosome III"/>
</dbReference>
<dbReference type="InterPro" id="IPR000095">
    <property type="entry name" value="CRIB_dom"/>
</dbReference>
<gene>
    <name evidence="3" type="ORF">GCK72_010562</name>
</gene>
<dbReference type="GO" id="GO:0031267">
    <property type="term" value="F:small GTPase binding"/>
    <property type="evidence" value="ECO:0007669"/>
    <property type="project" value="InterPro"/>
</dbReference>
<dbReference type="GO" id="GO:0035023">
    <property type="term" value="P:regulation of Rho protein signal transduction"/>
    <property type="evidence" value="ECO:0007669"/>
    <property type="project" value="InterPro"/>
</dbReference>
<dbReference type="PANTHER" id="PTHR13502:SF9">
    <property type="entry name" value="CRIB DOMAIN-CONTAINING PROTEIN"/>
    <property type="match status" value="1"/>
</dbReference>
<dbReference type="SMART" id="SM00285">
    <property type="entry name" value="PBD"/>
    <property type="match status" value="1"/>
</dbReference>
<proteinExistence type="predicted"/>
<dbReference type="CTD" id="9801289"/>
<feature type="region of interest" description="Disordered" evidence="1">
    <location>
        <begin position="79"/>
        <end position="145"/>
    </location>
</feature>
<feature type="region of interest" description="Disordered" evidence="1">
    <location>
        <begin position="320"/>
        <end position="365"/>
    </location>
</feature>
<name>A0A6A5H374_CAERE</name>
<sequence>MPNDLPLLPPKNQHKHLDKTMISLPSDFRHLAHVSPMGASEIENLRNSENVIDAVNEGSYYVKPSSSNGTIRSQKKERVGLDDAFPAPNQDDVSNVRGYENQPTSHQYINVAPPRPSRKNYKAPPPPTPPPKDTKPNLIPDAEASDPPVVFRSISKSSHVSEPLPSPKIHTPERIEAPKPYSVVIERPGNLGVAFSFGLDDCIPIMNNTSPLKTLSPLHRTLAIPRPNVETPILSPSSPPNYQDGNYMSTIRSTSAQGKKILDELDDWLDDLDDDDREQLSTISTDESGYPTLAHEKDRVFMKHLVEKYELGVEPETVRLRRKKGPAPRLPPEALSSPTFQAPSIPPFSASRPVSMPPNRPPPSYDAPSFDAPVYEPSGLINGRNLTKQNALDLRSSDEGVSPVMARFLFDKRIKSATMPMSIGRMTTSSGFTDLSTTSTRSDAVSSVLSALDEDPVEVLKRNEEIEEQFPPVPKPRTRKTVSTEPTMIEEGVEEEEMKRENVIGEEFEVIETSMVVDSQIENGRKEEITRKFEKKEEVEMKKKEEKISHLQITEIPSDSESEIDVHDELIVTRF</sequence>
<dbReference type="PANTHER" id="PTHR13502">
    <property type="entry name" value="CDC42 SMALL EFFECTOR PROTEIN HOMOLOG"/>
    <property type="match status" value="1"/>
</dbReference>
<dbReference type="PROSITE" id="PS50108">
    <property type="entry name" value="CRIB"/>
    <property type="match status" value="1"/>
</dbReference>
<dbReference type="AlphaFoldDB" id="A0A6A5H374"/>
<feature type="compositionally biased region" description="Pro residues" evidence="1">
    <location>
        <begin position="355"/>
        <end position="365"/>
    </location>
</feature>
<protein>
    <recommendedName>
        <fullName evidence="2">CRIB domain-containing protein</fullName>
    </recommendedName>
</protein>